<dbReference type="InterPro" id="IPR019748">
    <property type="entry name" value="FERM_central"/>
</dbReference>
<evidence type="ECO:0000313" key="3">
    <source>
        <dbReference type="Proteomes" id="UP001163046"/>
    </source>
</evidence>
<sequence length="280" mass="31619">MQIELAGGVDGLKQMLSYGDARVRYHAARGLIYLGCMDVGGVYLFKRVPGDEKLDVLFSDSTGEEHLYVKGARIEKIVEIITHNPSLLWGGLNLPPWSGRTKKHSWYKTSSPGNNRHMATDDQIVDFLLTTYKSYVHSSILMRLLLHRFHDPWFGKYFDGDPSTGQMQDYSPLPSELSDVILPLRQAGGPYLPCSENLEDLIQSLVERASKKGHLDRFQANHCHHAILYEQCQKAVVSGSLPCSVEDSIYLSSLQLYIEDLLPTEVRGKPRFFTSSSREK</sequence>
<dbReference type="InterPro" id="IPR035963">
    <property type="entry name" value="FERM_2"/>
</dbReference>
<proteinExistence type="predicted"/>
<dbReference type="EMBL" id="MU827309">
    <property type="protein sequence ID" value="KAJ7360642.1"/>
    <property type="molecule type" value="Genomic_DNA"/>
</dbReference>
<reference evidence="2" key="1">
    <citation type="submission" date="2023-01" db="EMBL/GenBank/DDBJ databases">
        <title>Genome assembly of the deep-sea coral Lophelia pertusa.</title>
        <authorList>
            <person name="Herrera S."/>
            <person name="Cordes E."/>
        </authorList>
    </citation>
    <scope>NUCLEOTIDE SEQUENCE</scope>
    <source>
        <strain evidence="2">USNM1676648</strain>
        <tissue evidence="2">Polyp</tissue>
    </source>
</reference>
<dbReference type="InterPro" id="IPR014352">
    <property type="entry name" value="FERM/acyl-CoA-bd_prot_sf"/>
</dbReference>
<gene>
    <name evidence="2" type="ORF">OS493_015752</name>
</gene>
<dbReference type="SUPFAM" id="SSF47031">
    <property type="entry name" value="Second domain of FERM"/>
    <property type="match status" value="1"/>
</dbReference>
<evidence type="ECO:0000313" key="2">
    <source>
        <dbReference type="EMBL" id="KAJ7360642.1"/>
    </source>
</evidence>
<dbReference type="Gene3D" id="1.20.80.10">
    <property type="match status" value="1"/>
</dbReference>
<dbReference type="Proteomes" id="UP001163046">
    <property type="component" value="Unassembled WGS sequence"/>
</dbReference>
<feature type="domain" description="FERM central" evidence="1">
    <location>
        <begin position="226"/>
        <end position="259"/>
    </location>
</feature>
<dbReference type="AlphaFoldDB" id="A0A9W9YPC7"/>
<organism evidence="2 3">
    <name type="scientific">Desmophyllum pertusum</name>
    <dbReference type="NCBI Taxonomy" id="174260"/>
    <lineage>
        <taxon>Eukaryota</taxon>
        <taxon>Metazoa</taxon>
        <taxon>Cnidaria</taxon>
        <taxon>Anthozoa</taxon>
        <taxon>Hexacorallia</taxon>
        <taxon>Scleractinia</taxon>
        <taxon>Caryophylliina</taxon>
        <taxon>Caryophylliidae</taxon>
        <taxon>Desmophyllum</taxon>
    </lineage>
</organism>
<dbReference type="OrthoDB" id="20825at2759"/>
<protein>
    <recommendedName>
        <fullName evidence="1">FERM central domain-containing protein</fullName>
    </recommendedName>
</protein>
<evidence type="ECO:0000259" key="1">
    <source>
        <dbReference type="Pfam" id="PF00373"/>
    </source>
</evidence>
<dbReference type="Gene3D" id="1.20.870.10">
    <property type="entry name" value="Son of sevenless (SoS) protein Chain: S domain 1"/>
    <property type="match status" value="1"/>
</dbReference>
<accession>A0A9W9YPC7</accession>
<dbReference type="CDD" id="cd14473">
    <property type="entry name" value="FERM_B-lobe"/>
    <property type="match status" value="1"/>
</dbReference>
<dbReference type="InterPro" id="IPR023578">
    <property type="entry name" value="Ras_GEF_dom_sf"/>
</dbReference>
<keyword evidence="3" id="KW-1185">Reference proteome</keyword>
<dbReference type="SUPFAM" id="SSF48366">
    <property type="entry name" value="Ras GEF"/>
    <property type="match status" value="1"/>
</dbReference>
<dbReference type="Pfam" id="PF00373">
    <property type="entry name" value="FERM_M"/>
    <property type="match status" value="1"/>
</dbReference>
<comment type="caution">
    <text evidence="2">The sequence shown here is derived from an EMBL/GenBank/DDBJ whole genome shotgun (WGS) entry which is preliminary data.</text>
</comment>
<name>A0A9W9YPC7_9CNID</name>